<evidence type="ECO:0000313" key="2">
    <source>
        <dbReference type="Proteomes" id="UP000623467"/>
    </source>
</evidence>
<sequence>MSPQASFTRKLLPGLLQAIANGRAGLQWHLQISMCQYWSNFFGFPRLFQPSLPSLISVFDLGASVFFLMALVQLTCYGSSPDVYQLVTQRYFTGIDNEGGWQIDFSAWLWSARHYPLPSL</sequence>
<reference evidence="1" key="1">
    <citation type="submission" date="2020-05" db="EMBL/GenBank/DDBJ databases">
        <title>Mycena genomes resolve the evolution of fungal bioluminescence.</title>
        <authorList>
            <person name="Tsai I.J."/>
        </authorList>
    </citation>
    <scope>NUCLEOTIDE SEQUENCE</scope>
    <source>
        <strain evidence="1">160909Yilan</strain>
    </source>
</reference>
<name>A0A8H6ZMU0_9AGAR</name>
<organism evidence="1 2">
    <name type="scientific">Mycena sanguinolenta</name>
    <dbReference type="NCBI Taxonomy" id="230812"/>
    <lineage>
        <taxon>Eukaryota</taxon>
        <taxon>Fungi</taxon>
        <taxon>Dikarya</taxon>
        <taxon>Basidiomycota</taxon>
        <taxon>Agaricomycotina</taxon>
        <taxon>Agaricomycetes</taxon>
        <taxon>Agaricomycetidae</taxon>
        <taxon>Agaricales</taxon>
        <taxon>Marasmiineae</taxon>
        <taxon>Mycenaceae</taxon>
        <taxon>Mycena</taxon>
    </lineage>
</organism>
<dbReference type="AlphaFoldDB" id="A0A8H6ZMU0"/>
<proteinExistence type="predicted"/>
<protein>
    <submittedName>
        <fullName evidence="1">Uncharacterized protein</fullName>
    </submittedName>
</protein>
<gene>
    <name evidence="1" type="ORF">MSAN_00259500</name>
</gene>
<evidence type="ECO:0000313" key="1">
    <source>
        <dbReference type="EMBL" id="KAF7378335.1"/>
    </source>
</evidence>
<comment type="caution">
    <text evidence="1">The sequence shown here is derived from an EMBL/GenBank/DDBJ whole genome shotgun (WGS) entry which is preliminary data.</text>
</comment>
<dbReference type="EMBL" id="JACAZH010000001">
    <property type="protein sequence ID" value="KAF7378335.1"/>
    <property type="molecule type" value="Genomic_DNA"/>
</dbReference>
<dbReference type="Proteomes" id="UP000623467">
    <property type="component" value="Unassembled WGS sequence"/>
</dbReference>
<keyword evidence="2" id="KW-1185">Reference proteome</keyword>
<accession>A0A8H6ZMU0</accession>